<reference evidence="1 2" key="1">
    <citation type="journal article" date="2018" name="Sci. Rep.">
        <title>Genomic signatures of local adaptation to the degree of environmental predictability in rotifers.</title>
        <authorList>
            <person name="Franch-Gras L."/>
            <person name="Hahn C."/>
            <person name="Garcia-Roger E.M."/>
            <person name="Carmona M.J."/>
            <person name="Serra M."/>
            <person name="Gomez A."/>
        </authorList>
    </citation>
    <scope>NUCLEOTIDE SEQUENCE [LARGE SCALE GENOMIC DNA]</scope>
    <source>
        <strain evidence="1">HYR1</strain>
    </source>
</reference>
<evidence type="ECO:0000313" key="1">
    <source>
        <dbReference type="EMBL" id="RNA05639.1"/>
    </source>
</evidence>
<sequence length="83" mass="9628">MINSFSFVEFLHGLNLGSDHKTYNLSPNENRAKLSFVYSIYERLPSWHPTSPQPIPLNHPQLTKFIPSKNISLSVQFEQEKKI</sequence>
<name>A0A3M7Q370_BRAPC</name>
<proteinExistence type="predicted"/>
<organism evidence="1 2">
    <name type="scientific">Brachionus plicatilis</name>
    <name type="common">Marine rotifer</name>
    <name type="synonym">Brachionus muelleri</name>
    <dbReference type="NCBI Taxonomy" id="10195"/>
    <lineage>
        <taxon>Eukaryota</taxon>
        <taxon>Metazoa</taxon>
        <taxon>Spiralia</taxon>
        <taxon>Gnathifera</taxon>
        <taxon>Rotifera</taxon>
        <taxon>Eurotatoria</taxon>
        <taxon>Monogononta</taxon>
        <taxon>Pseudotrocha</taxon>
        <taxon>Ploima</taxon>
        <taxon>Brachionidae</taxon>
        <taxon>Brachionus</taxon>
    </lineage>
</organism>
<protein>
    <submittedName>
        <fullName evidence="1">Uncharacterized protein</fullName>
    </submittedName>
</protein>
<dbReference type="AlphaFoldDB" id="A0A3M7Q370"/>
<dbReference type="EMBL" id="REGN01007653">
    <property type="protein sequence ID" value="RNA05639.1"/>
    <property type="molecule type" value="Genomic_DNA"/>
</dbReference>
<accession>A0A3M7Q370</accession>
<keyword evidence="2" id="KW-1185">Reference proteome</keyword>
<evidence type="ECO:0000313" key="2">
    <source>
        <dbReference type="Proteomes" id="UP000276133"/>
    </source>
</evidence>
<gene>
    <name evidence="1" type="ORF">BpHYR1_041855</name>
</gene>
<comment type="caution">
    <text evidence="1">The sequence shown here is derived from an EMBL/GenBank/DDBJ whole genome shotgun (WGS) entry which is preliminary data.</text>
</comment>
<dbReference type="Proteomes" id="UP000276133">
    <property type="component" value="Unassembled WGS sequence"/>
</dbReference>